<dbReference type="UniPathway" id="UPA00124"/>
<dbReference type="Proteomes" id="UP000233654">
    <property type="component" value="Unassembled WGS sequence"/>
</dbReference>
<dbReference type="CDD" id="cd05254">
    <property type="entry name" value="dTDP_HR_like_SDR_e"/>
    <property type="match status" value="1"/>
</dbReference>
<evidence type="ECO:0000256" key="1">
    <source>
        <dbReference type="ARBA" id="ARBA00010944"/>
    </source>
</evidence>
<dbReference type="InterPro" id="IPR029903">
    <property type="entry name" value="RmlD-like-bd"/>
</dbReference>
<dbReference type="SUPFAM" id="SSF51735">
    <property type="entry name" value="NAD(P)-binding Rossmann-fold domains"/>
    <property type="match status" value="1"/>
</dbReference>
<accession>A0A2N3G8A5</accession>
<dbReference type="PANTHER" id="PTHR10491:SF4">
    <property type="entry name" value="METHIONINE ADENOSYLTRANSFERASE 2 SUBUNIT BETA"/>
    <property type="match status" value="1"/>
</dbReference>
<reference evidence="4 5" key="1">
    <citation type="journal article" date="2017" name="ISME J.">
        <title>Potential for microbial H2 and metal transformations associated with novel bacteria and archaea in deep terrestrial subsurface sediments.</title>
        <authorList>
            <person name="Hernsdorf A.W."/>
            <person name="Amano Y."/>
            <person name="Miyakawa K."/>
            <person name="Ise K."/>
            <person name="Suzuki Y."/>
            <person name="Anantharaman K."/>
            <person name="Probst A."/>
            <person name="Burstein D."/>
            <person name="Thomas B.C."/>
            <person name="Banfield J.F."/>
        </authorList>
    </citation>
    <scope>NUCLEOTIDE SEQUENCE [LARGE SCALE GENOMIC DNA]</scope>
    <source>
        <strain evidence="4">HGW-Actinobacteria-3</strain>
    </source>
</reference>
<dbReference type="NCBIfam" id="TIGR01214">
    <property type="entry name" value="rmlD"/>
    <property type="match status" value="1"/>
</dbReference>
<dbReference type="Pfam" id="PF04321">
    <property type="entry name" value="RmlD_sub_bind"/>
    <property type="match status" value="1"/>
</dbReference>
<sequence>MKILLTGSNGQLGADFRRVAGHEHEVVAHDLDLDITDRRAVKARVSEVEPDIVVNAAAYTNVDAAESDELNAYNVNALGPWNLALACQAAGVPLLHVSTDFVFSGESDTPYTEFDLPDPSGVYGKSKYAGELYVTGLLDRYYICRTSWLYGVGGGNFVKTMLTAGRERNEVKVVDDQEGAPTYSLDLARKLLEIIATGAYGVYHLSNQGSITWRQFACDIFEIAGIDTPVLPITTRELDRPAPRPRYSTMRGLALEMAGMAPMRPYREALEQFILEDIPSFHAEVSAP</sequence>
<proteinExistence type="inferred from homology"/>
<protein>
    <recommendedName>
        <fullName evidence="2">dTDP-4-dehydrorhamnose reductase</fullName>
        <ecNumber evidence="2">1.1.1.133</ecNumber>
    </recommendedName>
</protein>
<keyword evidence="2" id="KW-0560">Oxidoreductase</keyword>
<dbReference type="PANTHER" id="PTHR10491">
    <property type="entry name" value="DTDP-4-DEHYDRORHAMNOSE REDUCTASE"/>
    <property type="match status" value="1"/>
</dbReference>
<comment type="pathway">
    <text evidence="2">Carbohydrate biosynthesis; dTDP-L-rhamnose biosynthesis.</text>
</comment>
<dbReference type="GO" id="GO:0005829">
    <property type="term" value="C:cytosol"/>
    <property type="evidence" value="ECO:0007669"/>
    <property type="project" value="TreeGrafter"/>
</dbReference>
<evidence type="ECO:0000313" key="4">
    <source>
        <dbReference type="EMBL" id="PKQ28945.1"/>
    </source>
</evidence>
<comment type="similarity">
    <text evidence="1 2">Belongs to the dTDP-4-dehydrorhamnose reductase family.</text>
</comment>
<feature type="domain" description="RmlD-like substrate binding" evidence="3">
    <location>
        <begin position="1"/>
        <end position="274"/>
    </location>
</feature>
<organism evidence="4 5">
    <name type="scientific">Candidatus Anoxymicrobium japonicum</name>
    <dbReference type="NCBI Taxonomy" id="2013648"/>
    <lineage>
        <taxon>Bacteria</taxon>
        <taxon>Bacillati</taxon>
        <taxon>Actinomycetota</taxon>
        <taxon>Candidatus Geothermincolia</taxon>
        <taxon>Candidatus Geothermincolales</taxon>
        <taxon>Candidatus Anoxymicrobiaceae</taxon>
        <taxon>Candidatus Anoxymicrobium</taxon>
    </lineage>
</organism>
<comment type="function">
    <text evidence="2">Catalyzes the reduction of dTDP-6-deoxy-L-lyxo-4-hexulose to yield dTDP-L-rhamnose.</text>
</comment>
<dbReference type="GO" id="GO:0008831">
    <property type="term" value="F:dTDP-4-dehydrorhamnose reductase activity"/>
    <property type="evidence" value="ECO:0007669"/>
    <property type="project" value="UniProtKB-EC"/>
</dbReference>
<dbReference type="InterPro" id="IPR036291">
    <property type="entry name" value="NAD(P)-bd_dom_sf"/>
</dbReference>
<dbReference type="EMBL" id="PHEX01000001">
    <property type="protein sequence ID" value="PKQ28945.1"/>
    <property type="molecule type" value="Genomic_DNA"/>
</dbReference>
<comment type="caution">
    <text evidence="4">The sequence shown here is derived from an EMBL/GenBank/DDBJ whole genome shotgun (WGS) entry which is preliminary data.</text>
</comment>
<dbReference type="AlphaFoldDB" id="A0A2N3G8A5"/>
<dbReference type="Gene3D" id="3.40.50.720">
    <property type="entry name" value="NAD(P)-binding Rossmann-like Domain"/>
    <property type="match status" value="1"/>
</dbReference>
<keyword evidence="2" id="KW-0521">NADP</keyword>
<dbReference type="Gene3D" id="3.90.25.10">
    <property type="entry name" value="UDP-galactose 4-epimerase, domain 1"/>
    <property type="match status" value="1"/>
</dbReference>
<dbReference type="InterPro" id="IPR005913">
    <property type="entry name" value="dTDP_dehydrorham_reduct"/>
</dbReference>
<name>A0A2N3G8A5_9ACTN</name>
<dbReference type="GO" id="GO:0019305">
    <property type="term" value="P:dTDP-rhamnose biosynthetic process"/>
    <property type="evidence" value="ECO:0007669"/>
    <property type="project" value="UniProtKB-UniPathway"/>
</dbReference>
<evidence type="ECO:0000313" key="5">
    <source>
        <dbReference type="Proteomes" id="UP000233654"/>
    </source>
</evidence>
<evidence type="ECO:0000256" key="2">
    <source>
        <dbReference type="RuleBase" id="RU364082"/>
    </source>
</evidence>
<gene>
    <name evidence="4" type="primary">rfbD</name>
    <name evidence="4" type="ORF">CVT63_00055</name>
</gene>
<dbReference type="EC" id="1.1.1.133" evidence="2"/>
<evidence type="ECO:0000259" key="3">
    <source>
        <dbReference type="Pfam" id="PF04321"/>
    </source>
</evidence>